<dbReference type="SMART" id="SM00497">
    <property type="entry name" value="IENR1"/>
    <property type="match status" value="1"/>
</dbReference>
<evidence type="ECO:0000313" key="3">
    <source>
        <dbReference type="EMBL" id="CYW53522.1"/>
    </source>
</evidence>
<reference evidence="3 4" key="1">
    <citation type="submission" date="2016-02" db="EMBL/GenBank/DDBJ databases">
        <authorList>
            <consortium name="Pathogen Informatics"/>
        </authorList>
    </citation>
    <scope>NUCLEOTIDE SEQUENCE [LARGE SCALE GENOMIC DNA]</scope>
    <source>
        <strain evidence="3 4">SS1013</strain>
    </source>
</reference>
<dbReference type="Proteomes" id="UP000069526">
    <property type="component" value="Unassembled WGS sequence"/>
</dbReference>
<keyword evidence="3" id="KW-0540">Nuclease</keyword>
<proteinExistence type="predicted"/>
<feature type="domain" description="NUMOD4" evidence="1">
    <location>
        <begin position="4"/>
        <end position="61"/>
    </location>
</feature>
<protein>
    <submittedName>
        <fullName evidence="3">Prophage LambdaSa2, HNH endonuclease family protein</fullName>
    </submittedName>
</protein>
<dbReference type="SUPFAM" id="SSF54060">
    <property type="entry name" value="His-Me finger endonucleases"/>
    <property type="match status" value="1"/>
</dbReference>
<dbReference type="AlphaFoldDB" id="A0A0Z8PXE3"/>
<evidence type="ECO:0000259" key="1">
    <source>
        <dbReference type="Pfam" id="PF07463"/>
    </source>
</evidence>
<dbReference type="Pfam" id="PF13392">
    <property type="entry name" value="HNH_3"/>
    <property type="match status" value="1"/>
</dbReference>
<dbReference type="EMBL" id="FIJK01000054">
    <property type="protein sequence ID" value="CYW53522.1"/>
    <property type="molecule type" value="Genomic_DNA"/>
</dbReference>
<dbReference type="GO" id="GO:0004519">
    <property type="term" value="F:endonuclease activity"/>
    <property type="evidence" value="ECO:0007669"/>
    <property type="project" value="UniProtKB-KW"/>
</dbReference>
<dbReference type="InterPro" id="IPR003647">
    <property type="entry name" value="Intron_nuc_1_rpt"/>
</dbReference>
<evidence type="ECO:0000313" key="4">
    <source>
        <dbReference type="Proteomes" id="UP000069526"/>
    </source>
</evidence>
<gene>
    <name evidence="3" type="ORF">ERS132539_01863</name>
</gene>
<dbReference type="InterPro" id="IPR044925">
    <property type="entry name" value="His-Me_finger_sf"/>
</dbReference>
<keyword evidence="3" id="KW-0378">Hydrolase</keyword>
<dbReference type="GO" id="GO:0016788">
    <property type="term" value="F:hydrolase activity, acting on ester bonds"/>
    <property type="evidence" value="ECO:0007669"/>
    <property type="project" value="InterPro"/>
</dbReference>
<keyword evidence="3" id="KW-0255">Endonuclease</keyword>
<dbReference type="InterPro" id="IPR036388">
    <property type="entry name" value="WH-like_DNA-bd_sf"/>
</dbReference>
<dbReference type="Gene3D" id="3.90.75.20">
    <property type="match status" value="1"/>
</dbReference>
<dbReference type="Gene3D" id="1.10.10.10">
    <property type="entry name" value="Winged helix-like DNA-binding domain superfamily/Winged helix DNA-binding domain"/>
    <property type="match status" value="1"/>
</dbReference>
<dbReference type="InterPro" id="IPR003615">
    <property type="entry name" value="HNH_nuc"/>
</dbReference>
<sequence>MSKENWKDIVGYEGYYQVSDFGRVRSLDREITKKDGRTMVVRGRVMEGTIKDNGYIQISLWKENKGQSFYLHRLVILAFSDSEPLETVNHIDGNKRNNNFRNLEWASYRDNNVHAIKNGLNSTKHRRNKRGSIPVLQFDLNANLVKQYPSMRQAHRETGIDCTAIGHSIKKGWKAGGYIWKYAE</sequence>
<organism evidence="3 4">
    <name type="scientific">Streptococcus suis</name>
    <dbReference type="NCBI Taxonomy" id="1307"/>
    <lineage>
        <taxon>Bacteria</taxon>
        <taxon>Bacillati</taxon>
        <taxon>Bacillota</taxon>
        <taxon>Bacilli</taxon>
        <taxon>Lactobacillales</taxon>
        <taxon>Streptococcaceae</taxon>
        <taxon>Streptococcus</taxon>
    </lineage>
</organism>
<dbReference type="RefSeq" id="WP_061366871.1">
    <property type="nucleotide sequence ID" value="NZ_CEIH01000062.1"/>
</dbReference>
<accession>A0A0Z8PXE3</accession>
<dbReference type="InterPro" id="IPR010902">
    <property type="entry name" value="NUMOD4"/>
</dbReference>
<dbReference type="Pfam" id="PF07463">
    <property type="entry name" value="NUMOD4"/>
    <property type="match status" value="1"/>
</dbReference>
<feature type="domain" description="HNH nuclease" evidence="2">
    <location>
        <begin position="70"/>
        <end position="113"/>
    </location>
</feature>
<evidence type="ECO:0000259" key="2">
    <source>
        <dbReference type="Pfam" id="PF13392"/>
    </source>
</evidence>
<name>A0A0Z8PXE3_STRSU</name>